<geneLocation type="plasmid" evidence="2 3">
    <name>unnamed</name>
</geneLocation>
<sequence length="68" mass="7882">MMVLLMVGFVLLIGVGFFGIAGWVNLVVAIKDVRDEEDKRVYEEYIGRKKLKEEKRLESEKSSRMGFK</sequence>
<evidence type="ECO:0000256" key="1">
    <source>
        <dbReference type="SAM" id="Phobius"/>
    </source>
</evidence>
<proteinExistence type="predicted"/>
<dbReference type="Proteomes" id="UP001236652">
    <property type="component" value="Plasmid unnamed"/>
</dbReference>
<keyword evidence="1" id="KW-0472">Membrane</keyword>
<reference evidence="2 3" key="1">
    <citation type="submission" date="2023-05" db="EMBL/GenBank/DDBJ databases">
        <title>Comparative genomics reveals the evidence of polycyclic aromatic hydrocarbons degradation in moderately halophilic genus Pontibacillus.</title>
        <authorList>
            <person name="Yang H."/>
            <person name="Qian Z."/>
        </authorList>
    </citation>
    <scope>NUCLEOTIDE SEQUENCE [LARGE SCALE GENOMIC DNA]</scope>
    <source>
        <strain evidence="3">HN14</strain>
        <plasmid evidence="2 3">unnamed</plasmid>
    </source>
</reference>
<protein>
    <submittedName>
        <fullName evidence="2">Uncharacterized protein</fullName>
    </submittedName>
</protein>
<name>A0ABY8V5L9_9BACI</name>
<keyword evidence="3" id="KW-1185">Reference proteome</keyword>
<keyword evidence="1" id="KW-1133">Transmembrane helix</keyword>
<gene>
    <name evidence="2" type="ORF">QNI29_20890</name>
</gene>
<evidence type="ECO:0000313" key="3">
    <source>
        <dbReference type="Proteomes" id="UP001236652"/>
    </source>
</evidence>
<dbReference type="RefSeq" id="WP_231419912.1">
    <property type="nucleotide sequence ID" value="NZ_CP126447.1"/>
</dbReference>
<keyword evidence="1" id="KW-0812">Transmembrane</keyword>
<feature type="transmembrane region" description="Helical" evidence="1">
    <location>
        <begin position="6"/>
        <end position="30"/>
    </location>
</feature>
<dbReference type="EMBL" id="CP126447">
    <property type="protein sequence ID" value="WIG00307.1"/>
    <property type="molecule type" value="Genomic_DNA"/>
</dbReference>
<evidence type="ECO:0000313" key="2">
    <source>
        <dbReference type="EMBL" id="WIG00307.1"/>
    </source>
</evidence>
<keyword evidence="2" id="KW-0614">Plasmid</keyword>
<accession>A0ABY8V5L9</accession>
<organism evidence="2 3">
    <name type="scientific">Pontibacillus chungwhensis</name>
    <dbReference type="NCBI Taxonomy" id="265426"/>
    <lineage>
        <taxon>Bacteria</taxon>
        <taxon>Bacillati</taxon>
        <taxon>Bacillota</taxon>
        <taxon>Bacilli</taxon>
        <taxon>Bacillales</taxon>
        <taxon>Bacillaceae</taxon>
        <taxon>Pontibacillus</taxon>
    </lineage>
</organism>